<dbReference type="AlphaFoldDB" id="A0AAJ2U3A9"/>
<organism evidence="2 3">
    <name type="scientific">Alkalihalophilus pseudofirmus</name>
    <name type="common">Bacillus pseudofirmus</name>
    <dbReference type="NCBI Taxonomy" id="79885"/>
    <lineage>
        <taxon>Bacteria</taxon>
        <taxon>Bacillati</taxon>
        <taxon>Bacillota</taxon>
        <taxon>Bacilli</taxon>
        <taxon>Bacillales</taxon>
        <taxon>Bacillaceae</taxon>
        <taxon>Alkalihalophilus</taxon>
    </lineage>
</organism>
<reference evidence="2" key="1">
    <citation type="submission" date="2023-10" db="EMBL/GenBank/DDBJ databases">
        <title>Screening of Alkalihalophilus pseudofirmusBZ-TG-HK211 and Its Alleviation of Salt Stress on Rapeseed Growth.</title>
        <authorList>
            <person name="Zhao B."/>
            <person name="Guo T."/>
        </authorList>
    </citation>
    <scope>NUCLEOTIDE SEQUENCE</scope>
    <source>
        <strain evidence="2">BZ-TG-HK211</strain>
    </source>
</reference>
<sequence>MKRLTLSIAAGLSFLLVGCSEHPPTEEIYEQAISQTEQLETVQFQRNQTLRAQQDSFRGQLLGGVQYDPQRFYGELEMELLNLNESLKMKMYLDEENWQVRQDQEDTEWEDYNREEFEDALLEHPSLLLEWFTPYQDQFLMKETTIAPFQLEEEGAEEEGTDEENESTEEIEEERIDVYEISFRGSDEQYKPLVEQHIQQMNVANNANAEIEEIMDTVEIERIDMTVFVDAETYDVHRLQTRFRYLAYIQGEYRVIDESVLLRFHEHNQEIDFETLKTN</sequence>
<evidence type="ECO:0000313" key="3">
    <source>
        <dbReference type="Proteomes" id="UP001285636"/>
    </source>
</evidence>
<dbReference type="Gene3D" id="2.50.20.20">
    <property type="match status" value="1"/>
</dbReference>
<dbReference type="EMBL" id="JAWJAY010000003">
    <property type="protein sequence ID" value="MDV2886380.1"/>
    <property type="molecule type" value="Genomic_DNA"/>
</dbReference>
<dbReference type="Pfam" id="PF20316">
    <property type="entry name" value="DUF6612"/>
    <property type="match status" value="1"/>
</dbReference>
<comment type="caution">
    <text evidence="2">The sequence shown here is derived from an EMBL/GenBank/DDBJ whole genome shotgun (WGS) entry which is preliminary data.</text>
</comment>
<evidence type="ECO:0000313" key="2">
    <source>
        <dbReference type="EMBL" id="MDV2886380.1"/>
    </source>
</evidence>
<gene>
    <name evidence="2" type="ORF">RYX45_14415</name>
</gene>
<feature type="coiled-coil region" evidence="1">
    <location>
        <begin position="194"/>
        <end position="221"/>
    </location>
</feature>
<dbReference type="Proteomes" id="UP001285636">
    <property type="component" value="Unassembled WGS sequence"/>
</dbReference>
<protein>
    <submittedName>
        <fullName evidence="2">DUF6612 family protein</fullName>
    </submittedName>
</protein>
<dbReference type="InterPro" id="IPR046720">
    <property type="entry name" value="DUF6612"/>
</dbReference>
<name>A0AAJ2U3A9_ALKPS</name>
<proteinExistence type="predicted"/>
<dbReference type="PROSITE" id="PS51257">
    <property type="entry name" value="PROKAR_LIPOPROTEIN"/>
    <property type="match status" value="1"/>
</dbReference>
<dbReference type="RefSeq" id="WP_323467163.1">
    <property type="nucleotide sequence ID" value="NZ_CP144224.1"/>
</dbReference>
<accession>A0AAJ2U3A9</accession>
<evidence type="ECO:0000256" key="1">
    <source>
        <dbReference type="SAM" id="Coils"/>
    </source>
</evidence>
<keyword evidence="1" id="KW-0175">Coiled coil</keyword>